<dbReference type="OrthoDB" id="9789053at2"/>
<dbReference type="PANTHER" id="PTHR43877">
    <property type="entry name" value="AMINOALKYLPHOSPHONATE N-ACETYLTRANSFERASE-RELATED-RELATED"/>
    <property type="match status" value="1"/>
</dbReference>
<dbReference type="Gene3D" id="3.40.630.30">
    <property type="match status" value="1"/>
</dbReference>
<evidence type="ECO:0000256" key="2">
    <source>
        <dbReference type="ARBA" id="ARBA00023315"/>
    </source>
</evidence>
<dbReference type="PANTHER" id="PTHR43877:SF2">
    <property type="entry name" value="AMINOALKYLPHOSPHONATE N-ACETYLTRANSFERASE-RELATED"/>
    <property type="match status" value="1"/>
</dbReference>
<dbReference type="InterPro" id="IPR000182">
    <property type="entry name" value="GNAT_dom"/>
</dbReference>
<gene>
    <name evidence="4" type="ORF">EZJ58_2612</name>
</gene>
<accession>A0A4V2Q2W6</accession>
<keyword evidence="2" id="KW-0012">Acyltransferase</keyword>
<dbReference type="EMBL" id="SJOI01000001">
    <property type="protein sequence ID" value="TCL04488.1"/>
    <property type="molecule type" value="Genomic_DNA"/>
</dbReference>
<reference evidence="4 5" key="1">
    <citation type="submission" date="2019-02" db="EMBL/GenBank/DDBJ databases">
        <title>Investigation of anaerobic lignin degradation for improved lignocellulosic biofuels.</title>
        <authorList>
            <person name="Deangelis K."/>
        </authorList>
    </citation>
    <scope>NUCLEOTIDE SEQUENCE [LARGE SCALE GENOMIC DNA]</scope>
    <source>
        <strain evidence="4 5">159R</strain>
    </source>
</reference>
<feature type="domain" description="N-acetyltransferase" evidence="3">
    <location>
        <begin position="5"/>
        <end position="152"/>
    </location>
</feature>
<dbReference type="Proteomes" id="UP000294555">
    <property type="component" value="Unassembled WGS sequence"/>
</dbReference>
<dbReference type="CDD" id="cd04301">
    <property type="entry name" value="NAT_SF"/>
    <property type="match status" value="1"/>
</dbReference>
<evidence type="ECO:0000313" key="4">
    <source>
        <dbReference type="EMBL" id="TCL04488.1"/>
    </source>
</evidence>
<organism evidence="4 5">
    <name type="scientific">Sodalis ligni</name>
    <dbReference type="NCBI Taxonomy" id="2697027"/>
    <lineage>
        <taxon>Bacteria</taxon>
        <taxon>Pseudomonadati</taxon>
        <taxon>Pseudomonadota</taxon>
        <taxon>Gammaproteobacteria</taxon>
        <taxon>Enterobacterales</taxon>
        <taxon>Bruguierivoracaceae</taxon>
        <taxon>Sodalis</taxon>
    </lineage>
</organism>
<protein>
    <submittedName>
        <fullName evidence="4">Putative N-acetyltransferase YhbS</fullName>
    </submittedName>
</protein>
<evidence type="ECO:0000313" key="5">
    <source>
        <dbReference type="Proteomes" id="UP000294555"/>
    </source>
</evidence>
<sequence>MPVDIAFLADCPWHKELVTDWLWQAFGDGAGREFYAAIVENGLRRQGLPITFIALEQGRPVGTVGLWRSDLLSRQDLTPWLAALYIDEAHRGKGLGRQLLEFVTTFSRRAGFHRLYLYAAFTGYYERFGWLYLGEGVEYPRKRVYLYSYQGSRS</sequence>
<dbReference type="InterPro" id="IPR050832">
    <property type="entry name" value="Bact_Acetyltransf"/>
</dbReference>
<evidence type="ECO:0000259" key="3">
    <source>
        <dbReference type="PROSITE" id="PS51186"/>
    </source>
</evidence>
<dbReference type="RefSeq" id="WP_132923275.1">
    <property type="nucleotide sequence ID" value="NZ_SJOI01000001.1"/>
</dbReference>
<dbReference type="GO" id="GO:0016747">
    <property type="term" value="F:acyltransferase activity, transferring groups other than amino-acyl groups"/>
    <property type="evidence" value="ECO:0007669"/>
    <property type="project" value="InterPro"/>
</dbReference>
<dbReference type="InterPro" id="IPR016181">
    <property type="entry name" value="Acyl_CoA_acyltransferase"/>
</dbReference>
<proteinExistence type="predicted"/>
<keyword evidence="5" id="KW-1185">Reference proteome</keyword>
<dbReference type="Pfam" id="PF00583">
    <property type="entry name" value="Acetyltransf_1"/>
    <property type="match status" value="1"/>
</dbReference>
<dbReference type="AlphaFoldDB" id="A0A4V2Q2W6"/>
<dbReference type="PROSITE" id="PS51186">
    <property type="entry name" value="GNAT"/>
    <property type="match status" value="1"/>
</dbReference>
<comment type="caution">
    <text evidence="4">The sequence shown here is derived from an EMBL/GenBank/DDBJ whole genome shotgun (WGS) entry which is preliminary data.</text>
</comment>
<keyword evidence="1 4" id="KW-0808">Transferase</keyword>
<dbReference type="SUPFAM" id="SSF55729">
    <property type="entry name" value="Acyl-CoA N-acyltransferases (Nat)"/>
    <property type="match status" value="1"/>
</dbReference>
<evidence type="ECO:0000256" key="1">
    <source>
        <dbReference type="ARBA" id="ARBA00022679"/>
    </source>
</evidence>
<name>A0A4V2Q2W6_9GAMM</name>